<keyword evidence="10" id="KW-0804">Transcription</keyword>
<keyword evidence="7" id="KW-0677">Repeat</keyword>
<feature type="domain" description="WW" evidence="16">
    <location>
        <begin position="435"/>
        <end position="469"/>
    </location>
</feature>
<dbReference type="PROSITE" id="PS01159">
    <property type="entry name" value="WW_DOMAIN_1"/>
    <property type="match status" value="2"/>
</dbReference>
<gene>
    <name evidence="17" type="ORF">CEY00_Acc12292</name>
</gene>
<feature type="region of interest" description="Disordered" evidence="15">
    <location>
        <begin position="535"/>
        <end position="600"/>
    </location>
</feature>
<dbReference type="GO" id="GO:0045087">
    <property type="term" value="P:innate immune response"/>
    <property type="evidence" value="ECO:0007669"/>
    <property type="project" value="UniProtKB-KW"/>
</dbReference>
<keyword evidence="12" id="KW-0539">Nucleus</keyword>
<keyword evidence="8" id="KW-0391">Immunity</keyword>
<comment type="subcellular location">
    <subcellularLocation>
        <location evidence="2">Cytoplasmic granule</location>
    </subcellularLocation>
    <subcellularLocation>
        <location evidence="1">Nucleus speckle</location>
    </subcellularLocation>
</comment>
<evidence type="ECO:0000256" key="2">
    <source>
        <dbReference type="ARBA" id="ARBA00004463"/>
    </source>
</evidence>
<feature type="domain" description="WW" evidence="16">
    <location>
        <begin position="390"/>
        <end position="424"/>
    </location>
</feature>
<sequence>MDNNYDQPLPPGVQSLPSSSPFSASLNPSTLHPPHPFQNSNEPHHHAHFSQNYLFPVPPSHAASFLLSQSYYPHIRPSAQLGHAPHAPHLSYSTNNNYQNSNLAQPGIPTSHPFRQDTGVVHGSVHPDVNYDGSQLHAERIQFGGHNSLPQPAVSSSSTKQEKEPDADEQRQVTFGKINHGSQFGELGCPVPLVARPDGPDVSASYPRLNLDSARDIEASAQDVVLRDQEIATQKVIQRHAKGASGPPEDGRDIFSGRHDPNALKEHLLKMTTEHRAEMALKRGKSTVPEEGNMEIGNGYGVPGGGAYYSGPRTHTIISSKSGVGGHETGPEVPMVDGELGQQAAVKELPEYLKQKLKARGILRDEAAKEGPSMTDNKLENPSTQTISIGKLPPGWVESEDPASGASYYYNKSSGKSQWERPVDTAISSKSPSPIPLSEDWQEVLDETTGQKYYYHTKTQVSQWEHPNSSQQVDSQHSDIVDSKNAANGNLSDQSPMLNKCTGCGGWGIGLVQLWGYCNHCTRVLNLPQSKCLPTSLGNQQQTTNTAISHEGSEKRFSKQRSSMKPPIGKGNRRDNRKRAYDEDDELDPMDPSSYSDAPRGGWVVGLKGVQPRAADTTATGPLFQQRPYPSPGAVLRKNAEIASQKKKPKSHFAPISKRGDGSDGLGDAD</sequence>
<feature type="region of interest" description="Disordered" evidence="15">
    <location>
        <begin position="1"/>
        <end position="45"/>
    </location>
</feature>
<dbReference type="EMBL" id="NKQK01000011">
    <property type="protein sequence ID" value="PSS17507.1"/>
    <property type="molecule type" value="Genomic_DNA"/>
</dbReference>
<organism evidence="17 18">
    <name type="scientific">Actinidia chinensis var. chinensis</name>
    <name type="common">Chinese soft-hair kiwi</name>
    <dbReference type="NCBI Taxonomy" id="1590841"/>
    <lineage>
        <taxon>Eukaryota</taxon>
        <taxon>Viridiplantae</taxon>
        <taxon>Streptophyta</taxon>
        <taxon>Embryophyta</taxon>
        <taxon>Tracheophyta</taxon>
        <taxon>Spermatophyta</taxon>
        <taxon>Magnoliopsida</taxon>
        <taxon>eudicotyledons</taxon>
        <taxon>Gunneridae</taxon>
        <taxon>Pentapetalae</taxon>
        <taxon>asterids</taxon>
        <taxon>Ericales</taxon>
        <taxon>Actinidiaceae</taxon>
        <taxon>Actinidia</taxon>
    </lineage>
</organism>
<dbReference type="OrthoDB" id="42462at2759"/>
<keyword evidence="9" id="KW-0805">Transcription regulation</keyword>
<evidence type="ECO:0000256" key="12">
    <source>
        <dbReference type="ARBA" id="ARBA00023242"/>
    </source>
</evidence>
<dbReference type="PANTHER" id="PTHR21737">
    <property type="entry name" value="POLYGLUTAMINE BINDING PROTEIN 1/MARVEL MEMBRANE-ASSOCIATING DOMAIN CONTAINING 3"/>
    <property type="match status" value="1"/>
</dbReference>
<evidence type="ECO:0000256" key="13">
    <source>
        <dbReference type="ARBA" id="ARBA00042167"/>
    </source>
</evidence>
<feature type="region of interest" description="Disordered" evidence="15">
    <location>
        <begin position="411"/>
        <end position="436"/>
    </location>
</feature>
<evidence type="ECO:0000256" key="4">
    <source>
        <dbReference type="ARBA" id="ARBA00022553"/>
    </source>
</evidence>
<evidence type="ECO:0000313" key="18">
    <source>
        <dbReference type="Proteomes" id="UP000241394"/>
    </source>
</evidence>
<comment type="subunit">
    <text evidence="14">Interacts with POU3F2/Brn-2, ATXN1, TXNL4A, HTT and AR. Interaction with ATXN1 correlates positively with the length of the polyglutamine tract. Interacts with RNA polymerase II large subunit in a phosphorylation-dependent manner. Forms a ternary complex with ATXN1 mutant and phosphorylated RNA polymerase II. Interacts (via C-terminus) with TXNL4A and CD2BP2. Interacts (via WW domain) with ATN1 and SF3B1, and may interact with additional splice factors. Interacts (via WW domain) with WBP11; Leading to reduce interaction between PQBP1 and TXNL4A. Interacts with CAPRIN1. Interacts with DDX1. Interacts with SFPQ. Interacts with KHSRP.</text>
</comment>
<dbReference type="InterPro" id="IPR001202">
    <property type="entry name" value="WW_dom"/>
</dbReference>
<reference evidence="18" key="2">
    <citation type="journal article" date="2018" name="BMC Genomics">
        <title>A manually annotated Actinidia chinensis var. chinensis (kiwifruit) genome highlights the challenges associated with draft genomes and gene prediction in plants.</title>
        <authorList>
            <person name="Pilkington S.M."/>
            <person name="Crowhurst R."/>
            <person name="Hilario E."/>
            <person name="Nardozza S."/>
            <person name="Fraser L."/>
            <person name="Peng Y."/>
            <person name="Gunaseelan K."/>
            <person name="Simpson R."/>
            <person name="Tahir J."/>
            <person name="Deroles S.C."/>
            <person name="Templeton K."/>
            <person name="Luo Z."/>
            <person name="Davy M."/>
            <person name="Cheng C."/>
            <person name="McNeilage M."/>
            <person name="Scaglione D."/>
            <person name="Liu Y."/>
            <person name="Zhang Q."/>
            <person name="Datson P."/>
            <person name="De Silva N."/>
            <person name="Gardiner S.E."/>
            <person name="Bassett H."/>
            <person name="Chagne D."/>
            <person name="McCallum J."/>
            <person name="Dzierzon H."/>
            <person name="Deng C."/>
            <person name="Wang Y.Y."/>
            <person name="Barron L."/>
            <person name="Manako K."/>
            <person name="Bowen J."/>
            <person name="Foster T.M."/>
            <person name="Erridge Z.A."/>
            <person name="Tiffin H."/>
            <person name="Waite C.N."/>
            <person name="Davies K.M."/>
            <person name="Grierson E.P."/>
            <person name="Laing W.A."/>
            <person name="Kirk R."/>
            <person name="Chen X."/>
            <person name="Wood M."/>
            <person name="Montefiori M."/>
            <person name="Brummell D.A."/>
            <person name="Schwinn K.E."/>
            <person name="Catanach A."/>
            <person name="Fullerton C."/>
            <person name="Li D."/>
            <person name="Meiyalaghan S."/>
            <person name="Nieuwenhuizen N."/>
            <person name="Read N."/>
            <person name="Prakash R."/>
            <person name="Hunter D."/>
            <person name="Zhang H."/>
            <person name="McKenzie M."/>
            <person name="Knabel M."/>
            <person name="Harris A."/>
            <person name="Allan A.C."/>
            <person name="Gleave A."/>
            <person name="Chen A."/>
            <person name="Janssen B.J."/>
            <person name="Plunkett B."/>
            <person name="Ampomah-Dwamena C."/>
            <person name="Voogd C."/>
            <person name="Leif D."/>
            <person name="Lafferty D."/>
            <person name="Souleyre E.J.F."/>
            <person name="Varkonyi-Gasic E."/>
            <person name="Gambi F."/>
            <person name="Hanley J."/>
            <person name="Yao J.L."/>
            <person name="Cheung J."/>
            <person name="David K.M."/>
            <person name="Warren B."/>
            <person name="Marsh K."/>
            <person name="Snowden K.C."/>
            <person name="Lin-Wang K."/>
            <person name="Brian L."/>
            <person name="Martinez-Sanchez M."/>
            <person name="Wang M."/>
            <person name="Ileperuma N."/>
            <person name="Macnee N."/>
            <person name="Campin R."/>
            <person name="McAtee P."/>
            <person name="Drummond R.S.M."/>
            <person name="Espley R.V."/>
            <person name="Ireland H.S."/>
            <person name="Wu R."/>
            <person name="Atkinson R.G."/>
            <person name="Karunairetnam S."/>
            <person name="Bulley S."/>
            <person name="Chunkath S."/>
            <person name="Hanley Z."/>
            <person name="Storey R."/>
            <person name="Thrimawithana A.H."/>
            <person name="Thomson S."/>
            <person name="David C."/>
            <person name="Testolin R."/>
            <person name="Huang H."/>
            <person name="Hellens R.P."/>
            <person name="Schaffer R.J."/>
        </authorList>
    </citation>
    <scope>NUCLEOTIDE SEQUENCE [LARGE SCALE GENOMIC DNA]</scope>
    <source>
        <strain evidence="18">cv. Red5</strain>
    </source>
</reference>
<dbReference type="InterPro" id="IPR036020">
    <property type="entry name" value="WW_dom_sf"/>
</dbReference>
<proteinExistence type="predicted"/>
<feature type="compositionally biased region" description="Basic and acidic residues" evidence="15">
    <location>
        <begin position="249"/>
        <end position="259"/>
    </location>
</feature>
<evidence type="ECO:0000313" key="17">
    <source>
        <dbReference type="EMBL" id="PSS17507.1"/>
    </source>
</evidence>
<name>A0A2R6QYM4_ACTCC</name>
<dbReference type="Gene3D" id="2.20.70.10">
    <property type="match status" value="2"/>
</dbReference>
<feature type="region of interest" description="Disordered" evidence="15">
    <location>
        <begin position="82"/>
        <end position="131"/>
    </location>
</feature>
<evidence type="ECO:0000259" key="16">
    <source>
        <dbReference type="PROSITE" id="PS50020"/>
    </source>
</evidence>
<feature type="region of interest" description="Disordered" evidence="15">
    <location>
        <begin position="614"/>
        <end position="670"/>
    </location>
</feature>
<accession>A0A2R6QYM4</accession>
<evidence type="ECO:0000256" key="10">
    <source>
        <dbReference type="ARBA" id="ARBA00023163"/>
    </source>
</evidence>
<feature type="compositionally biased region" description="Low complexity" evidence="15">
    <location>
        <begin position="15"/>
        <end position="29"/>
    </location>
</feature>
<feature type="compositionally biased region" description="Low complexity" evidence="15">
    <location>
        <begin position="427"/>
        <end position="436"/>
    </location>
</feature>
<keyword evidence="18" id="KW-1185">Reference proteome</keyword>
<dbReference type="SMART" id="SM00456">
    <property type="entry name" value="WW"/>
    <property type="match status" value="2"/>
</dbReference>
<dbReference type="AlphaFoldDB" id="A0A2R6QYM4"/>
<dbReference type="PROSITE" id="PS50020">
    <property type="entry name" value="WW_DOMAIN_2"/>
    <property type="match status" value="2"/>
</dbReference>
<dbReference type="GO" id="GO:0000380">
    <property type="term" value="P:alternative mRNA splicing, via spliceosome"/>
    <property type="evidence" value="ECO:0007669"/>
    <property type="project" value="TreeGrafter"/>
</dbReference>
<protein>
    <recommendedName>
        <fullName evidence="3">Polyglutamine-binding protein 1</fullName>
    </recommendedName>
    <alternativeName>
        <fullName evidence="13">Polyglutamine tract-binding protein 1</fullName>
    </alternativeName>
</protein>
<feature type="region of interest" description="Disordered" evidence="15">
    <location>
        <begin position="367"/>
        <end position="398"/>
    </location>
</feature>
<dbReference type="SUPFAM" id="SSF51045">
    <property type="entry name" value="WW domain"/>
    <property type="match status" value="2"/>
</dbReference>
<evidence type="ECO:0000256" key="15">
    <source>
        <dbReference type="SAM" id="MobiDB-lite"/>
    </source>
</evidence>
<feature type="compositionally biased region" description="Basic and acidic residues" evidence="15">
    <location>
        <begin position="160"/>
        <end position="170"/>
    </location>
</feature>
<evidence type="ECO:0000256" key="3">
    <source>
        <dbReference type="ARBA" id="ARBA00021117"/>
    </source>
</evidence>
<evidence type="ECO:0000256" key="9">
    <source>
        <dbReference type="ARBA" id="ARBA00023015"/>
    </source>
</evidence>
<feature type="compositionally biased region" description="Basic and acidic residues" evidence="15">
    <location>
        <begin position="572"/>
        <end position="581"/>
    </location>
</feature>
<reference evidence="17 18" key="1">
    <citation type="submission" date="2017-07" db="EMBL/GenBank/DDBJ databases">
        <title>An improved, manually edited Actinidia chinensis var. chinensis (kiwifruit) genome highlights the challenges associated with draft genomes and gene prediction in plants.</title>
        <authorList>
            <person name="Pilkington S."/>
            <person name="Crowhurst R."/>
            <person name="Hilario E."/>
            <person name="Nardozza S."/>
            <person name="Fraser L."/>
            <person name="Peng Y."/>
            <person name="Gunaseelan K."/>
            <person name="Simpson R."/>
            <person name="Tahir J."/>
            <person name="Deroles S."/>
            <person name="Templeton K."/>
            <person name="Luo Z."/>
            <person name="Davy M."/>
            <person name="Cheng C."/>
            <person name="Mcneilage M."/>
            <person name="Scaglione D."/>
            <person name="Liu Y."/>
            <person name="Zhang Q."/>
            <person name="Datson P."/>
            <person name="De Silva N."/>
            <person name="Gardiner S."/>
            <person name="Bassett H."/>
            <person name="Chagne D."/>
            <person name="Mccallum J."/>
            <person name="Dzierzon H."/>
            <person name="Deng C."/>
            <person name="Wang Y.-Y."/>
            <person name="Barron N."/>
            <person name="Manako K."/>
            <person name="Bowen J."/>
            <person name="Foster T."/>
            <person name="Erridge Z."/>
            <person name="Tiffin H."/>
            <person name="Waite C."/>
            <person name="Davies K."/>
            <person name="Grierson E."/>
            <person name="Laing W."/>
            <person name="Kirk R."/>
            <person name="Chen X."/>
            <person name="Wood M."/>
            <person name="Montefiori M."/>
            <person name="Brummell D."/>
            <person name="Schwinn K."/>
            <person name="Catanach A."/>
            <person name="Fullerton C."/>
            <person name="Li D."/>
            <person name="Meiyalaghan S."/>
            <person name="Nieuwenhuizen N."/>
            <person name="Read N."/>
            <person name="Prakash R."/>
            <person name="Hunter D."/>
            <person name="Zhang H."/>
            <person name="Mckenzie M."/>
            <person name="Knabel M."/>
            <person name="Harris A."/>
            <person name="Allan A."/>
            <person name="Chen A."/>
            <person name="Janssen B."/>
            <person name="Plunkett B."/>
            <person name="Dwamena C."/>
            <person name="Voogd C."/>
            <person name="Leif D."/>
            <person name="Lafferty D."/>
            <person name="Souleyre E."/>
            <person name="Varkonyi-Gasic E."/>
            <person name="Gambi F."/>
            <person name="Hanley J."/>
            <person name="Yao J.-L."/>
            <person name="Cheung J."/>
            <person name="David K."/>
            <person name="Warren B."/>
            <person name="Marsh K."/>
            <person name="Snowden K."/>
            <person name="Lin-Wang K."/>
            <person name="Brian L."/>
            <person name="Martinez-Sanchez M."/>
            <person name="Wang M."/>
            <person name="Ileperuma N."/>
            <person name="Macnee N."/>
            <person name="Campin R."/>
            <person name="Mcatee P."/>
            <person name="Drummond R."/>
            <person name="Espley R."/>
            <person name="Ireland H."/>
            <person name="Wu R."/>
            <person name="Atkinson R."/>
            <person name="Karunairetnam S."/>
            <person name="Bulley S."/>
            <person name="Chunkath S."/>
            <person name="Hanley Z."/>
            <person name="Storey R."/>
            <person name="Thrimawithana A."/>
            <person name="Thomson S."/>
            <person name="David C."/>
            <person name="Testolin R."/>
        </authorList>
    </citation>
    <scope>NUCLEOTIDE SEQUENCE [LARGE SCALE GENOMIC DNA]</scope>
    <source>
        <strain evidence="18">cv. Red5</strain>
        <tissue evidence="17">Young leaf</tissue>
    </source>
</reference>
<dbReference type="Gramene" id="PSS17507">
    <property type="protein sequence ID" value="PSS17507"/>
    <property type="gene ID" value="CEY00_Acc12292"/>
</dbReference>
<evidence type="ECO:0000256" key="14">
    <source>
        <dbReference type="ARBA" id="ARBA00046362"/>
    </source>
</evidence>
<evidence type="ECO:0000256" key="5">
    <source>
        <dbReference type="ARBA" id="ARBA00022588"/>
    </source>
</evidence>
<dbReference type="Proteomes" id="UP000241394">
    <property type="component" value="Chromosome LG11"/>
</dbReference>
<comment type="caution">
    <text evidence="17">The sequence shown here is derived from an EMBL/GenBank/DDBJ whole genome shotgun (WGS) entry which is preliminary data.</text>
</comment>
<dbReference type="FunCoup" id="A0A2R6QYM4">
    <property type="interactions" value="2964"/>
</dbReference>
<dbReference type="Pfam" id="PF00397">
    <property type="entry name" value="WW"/>
    <property type="match status" value="2"/>
</dbReference>
<evidence type="ECO:0000256" key="11">
    <source>
        <dbReference type="ARBA" id="ARBA00023187"/>
    </source>
</evidence>
<dbReference type="CDD" id="cd00201">
    <property type="entry name" value="WW"/>
    <property type="match status" value="2"/>
</dbReference>
<evidence type="ECO:0000256" key="6">
    <source>
        <dbReference type="ARBA" id="ARBA00022664"/>
    </source>
</evidence>
<feature type="compositionally biased region" description="Low complexity" evidence="15">
    <location>
        <begin position="91"/>
        <end position="102"/>
    </location>
</feature>
<dbReference type="GO" id="GO:0043021">
    <property type="term" value="F:ribonucleoprotein complex binding"/>
    <property type="evidence" value="ECO:0007669"/>
    <property type="project" value="TreeGrafter"/>
</dbReference>
<dbReference type="PANTHER" id="PTHR21737:SF3">
    <property type="entry name" value="POLYGLUTAMINE-BINDING PROTEIN 1"/>
    <property type="match status" value="1"/>
</dbReference>
<dbReference type="GO" id="GO:0016607">
    <property type="term" value="C:nuclear speck"/>
    <property type="evidence" value="ECO:0007669"/>
    <property type="project" value="UniProtKB-SubCell"/>
</dbReference>
<dbReference type="GO" id="GO:0005737">
    <property type="term" value="C:cytoplasm"/>
    <property type="evidence" value="ECO:0007669"/>
    <property type="project" value="TreeGrafter"/>
</dbReference>
<feature type="region of interest" description="Disordered" evidence="15">
    <location>
        <begin position="238"/>
        <end position="259"/>
    </location>
</feature>
<feature type="compositionally biased region" description="Polar residues" evidence="15">
    <location>
        <begin position="148"/>
        <end position="159"/>
    </location>
</feature>
<dbReference type="OMA" id="NWKPPMG"/>
<dbReference type="STRING" id="1590841.A0A2R6QYM4"/>
<keyword evidence="5" id="KW-0399">Innate immunity</keyword>
<keyword evidence="11" id="KW-0508">mRNA splicing</keyword>
<dbReference type="InParanoid" id="A0A2R6QYM4"/>
<keyword evidence="6" id="KW-0507">mRNA processing</keyword>
<feature type="compositionally biased region" description="Polar residues" evidence="15">
    <location>
        <begin position="535"/>
        <end position="548"/>
    </location>
</feature>
<evidence type="ECO:0000256" key="1">
    <source>
        <dbReference type="ARBA" id="ARBA00004324"/>
    </source>
</evidence>
<feature type="compositionally biased region" description="Polar residues" evidence="15">
    <location>
        <begin position="374"/>
        <end position="388"/>
    </location>
</feature>
<evidence type="ECO:0000256" key="7">
    <source>
        <dbReference type="ARBA" id="ARBA00022737"/>
    </source>
</evidence>
<evidence type="ECO:0000256" key="8">
    <source>
        <dbReference type="ARBA" id="ARBA00022859"/>
    </source>
</evidence>
<feature type="region of interest" description="Disordered" evidence="15">
    <location>
        <begin position="145"/>
        <end position="170"/>
    </location>
</feature>
<dbReference type="Gene3D" id="3.40.30.10">
    <property type="entry name" value="Glutaredoxin"/>
    <property type="match status" value="1"/>
</dbReference>
<keyword evidence="4" id="KW-0597">Phosphoprotein</keyword>